<dbReference type="AlphaFoldDB" id="A0A1D9QDM6"/>
<evidence type="ECO:0000313" key="3">
    <source>
        <dbReference type="Proteomes" id="UP000177798"/>
    </source>
</evidence>
<sequence length="68" mass="7517">MASRGLYDMPEIRRRAPSPRHDVSIIQAMTLVSNCHDLGTMGQYHMPMNSVMPIDMTSIKGQSAGIVN</sequence>
<reference evidence="3" key="1">
    <citation type="journal article" date="2017" name="Genome Biol. Evol.">
        <title>The complete genome sequence of the phytopathogenic fungus Sclerotinia sclerotiorum reveals insights into the genome architecture of broad host range pathogens.</title>
        <authorList>
            <person name="Derbyshire M."/>
            <person name="Denton-Giles M."/>
            <person name="Hegedus D."/>
            <person name="Seifbarghy S."/>
            <person name="Rollins J."/>
            <person name="van Kan J."/>
            <person name="Seidl M.F."/>
            <person name="Faino L."/>
            <person name="Mbengue M."/>
            <person name="Navaud O."/>
            <person name="Raffaele S."/>
            <person name="Hammond-Kosack K."/>
            <person name="Heard S."/>
            <person name="Oliver R."/>
        </authorList>
    </citation>
    <scope>NUCLEOTIDE SEQUENCE [LARGE SCALE GENOMIC DNA]</scope>
    <source>
        <strain evidence="3">ATCC 18683 / 1980 / Ss-1</strain>
    </source>
</reference>
<feature type="compositionally biased region" description="Basic and acidic residues" evidence="1">
    <location>
        <begin position="10"/>
        <end position="20"/>
    </location>
</feature>
<name>A0A1D9QDM6_SCLS1</name>
<accession>A0A1D9QDM6</accession>
<evidence type="ECO:0000256" key="1">
    <source>
        <dbReference type="SAM" id="MobiDB-lite"/>
    </source>
</evidence>
<evidence type="ECO:0000313" key="2">
    <source>
        <dbReference type="EMBL" id="APA12979.1"/>
    </source>
</evidence>
<dbReference type="Proteomes" id="UP000177798">
    <property type="component" value="Chromosome 10"/>
</dbReference>
<dbReference type="VEuPathDB" id="FungiDB:sscle_10g077490"/>
<dbReference type="EMBL" id="CP017823">
    <property type="protein sequence ID" value="APA12979.1"/>
    <property type="molecule type" value="Genomic_DNA"/>
</dbReference>
<proteinExistence type="predicted"/>
<organism evidence="2 3">
    <name type="scientific">Sclerotinia sclerotiorum (strain ATCC 18683 / 1980 / Ss-1)</name>
    <name type="common">White mold</name>
    <name type="synonym">Whetzelinia sclerotiorum</name>
    <dbReference type="NCBI Taxonomy" id="665079"/>
    <lineage>
        <taxon>Eukaryota</taxon>
        <taxon>Fungi</taxon>
        <taxon>Dikarya</taxon>
        <taxon>Ascomycota</taxon>
        <taxon>Pezizomycotina</taxon>
        <taxon>Leotiomycetes</taxon>
        <taxon>Helotiales</taxon>
        <taxon>Sclerotiniaceae</taxon>
        <taxon>Sclerotinia</taxon>
    </lineage>
</organism>
<protein>
    <submittedName>
        <fullName evidence="2">Uncharacterized protein</fullName>
    </submittedName>
</protein>
<feature type="region of interest" description="Disordered" evidence="1">
    <location>
        <begin position="1"/>
        <end position="20"/>
    </location>
</feature>
<gene>
    <name evidence="2" type="ORF">sscle_10g077490</name>
</gene>